<evidence type="ECO:0000313" key="4">
    <source>
        <dbReference type="EMBL" id="ADE57972.1"/>
    </source>
</evidence>
<evidence type="ECO:0000313" key="5">
    <source>
        <dbReference type="Proteomes" id="UP000002366"/>
    </source>
</evidence>
<gene>
    <name evidence="4" type="ordered locus">Amico_1859</name>
</gene>
<dbReference type="SUPFAM" id="SSF53187">
    <property type="entry name" value="Zn-dependent exopeptidases"/>
    <property type="match status" value="1"/>
</dbReference>
<feature type="binding site" evidence="2">
    <location>
        <position position="137"/>
    </location>
    <ligand>
        <name>Mn(2+)</name>
        <dbReference type="ChEBI" id="CHEBI:29035"/>
        <label>2</label>
    </ligand>
</feature>
<dbReference type="GO" id="GO:0050118">
    <property type="term" value="F:N-acetyldiaminopimelate deacetylase activity"/>
    <property type="evidence" value="ECO:0007669"/>
    <property type="project" value="UniProtKB-ARBA"/>
</dbReference>
<dbReference type="NCBIfam" id="TIGR01891">
    <property type="entry name" value="amidohydrolases"/>
    <property type="match status" value="1"/>
</dbReference>
<dbReference type="HOGENOM" id="CLU_023257_0_1_0"/>
<protein>
    <submittedName>
        <fullName evidence="4">Amidohydrolase</fullName>
        <ecNumber evidence="4">3.5.1.14</ecNumber>
    </submittedName>
</protein>
<evidence type="ECO:0000256" key="2">
    <source>
        <dbReference type="PIRSR" id="PIRSR005962-1"/>
    </source>
</evidence>
<dbReference type="InterPro" id="IPR036264">
    <property type="entry name" value="Bact_exopeptidase_dim_dom"/>
</dbReference>
<dbReference type="InterPro" id="IPR011650">
    <property type="entry name" value="Peptidase_M20_dimer"/>
</dbReference>
<comment type="cofactor">
    <cofactor evidence="2">
        <name>Mn(2+)</name>
        <dbReference type="ChEBI" id="CHEBI:29035"/>
    </cofactor>
    <text evidence="2">The Mn(2+) ion enhances activity.</text>
</comment>
<feature type="domain" description="Peptidase M20 dimerisation" evidence="3">
    <location>
        <begin position="195"/>
        <end position="290"/>
    </location>
</feature>
<dbReference type="EC" id="3.5.1.14" evidence="4"/>
<keyword evidence="5" id="KW-1185">Reference proteome</keyword>
<feature type="binding site" evidence="2">
    <location>
        <position position="101"/>
    </location>
    <ligand>
        <name>Mn(2+)</name>
        <dbReference type="ChEBI" id="CHEBI:29035"/>
        <label>2</label>
    </ligand>
</feature>
<reference evidence="4 5" key="1">
    <citation type="journal article" date="2010" name="Stand. Genomic Sci.">
        <title>Complete genome sequence of Aminobacterium colombiense type strain (ALA-1).</title>
        <authorList>
            <person name="Chertkov O."/>
            <person name="Sikorski J."/>
            <person name="Brambilla E."/>
            <person name="Lapidus A."/>
            <person name="Copeland A."/>
            <person name="Glavina Del Rio T."/>
            <person name="Nolan M."/>
            <person name="Lucas S."/>
            <person name="Tice H."/>
            <person name="Cheng J.F."/>
            <person name="Han C."/>
            <person name="Detter J.C."/>
            <person name="Bruce D."/>
            <person name="Tapia R."/>
            <person name="Goodwin L."/>
            <person name="Pitluck S."/>
            <person name="Liolios K."/>
            <person name="Ivanova N."/>
            <person name="Mavromatis K."/>
            <person name="Ovchinnikova G."/>
            <person name="Pati A."/>
            <person name="Chen A."/>
            <person name="Palaniappan K."/>
            <person name="Land M."/>
            <person name="Hauser L."/>
            <person name="Chang Y.J."/>
            <person name="Jeffries C.D."/>
            <person name="Spring S."/>
            <person name="Rohde M."/>
            <person name="Goker M."/>
            <person name="Bristow J."/>
            <person name="Eisen J.A."/>
            <person name="Markowitz V."/>
            <person name="Hugenholtz P."/>
            <person name="Kyrpides N.C."/>
            <person name="Klenk H.P."/>
        </authorList>
    </citation>
    <scope>NUCLEOTIDE SEQUENCE [LARGE SCALE GENOMIC DNA]</scope>
    <source>
        <strain evidence="5">DSM 12261 / ALA-1</strain>
    </source>
</reference>
<dbReference type="PIRSF" id="PIRSF005962">
    <property type="entry name" value="Pept_M20D_amidohydro"/>
    <property type="match status" value="1"/>
</dbReference>
<dbReference type="InterPro" id="IPR002933">
    <property type="entry name" value="Peptidase_M20"/>
</dbReference>
<keyword evidence="1 4" id="KW-0378">Hydrolase</keyword>
<proteinExistence type="predicted"/>
<dbReference type="Gene3D" id="3.30.70.360">
    <property type="match status" value="1"/>
</dbReference>
<keyword evidence="2" id="KW-0479">Metal-binding</keyword>
<organism evidence="4 5">
    <name type="scientific">Aminobacterium colombiense (strain DSM 12261 / ALA-1)</name>
    <dbReference type="NCBI Taxonomy" id="572547"/>
    <lineage>
        <taxon>Bacteria</taxon>
        <taxon>Thermotogati</taxon>
        <taxon>Synergistota</taxon>
        <taxon>Synergistia</taxon>
        <taxon>Synergistales</taxon>
        <taxon>Aminobacteriaceae</taxon>
        <taxon>Aminobacterium</taxon>
    </lineage>
</organism>
<dbReference type="GO" id="GO:0046872">
    <property type="term" value="F:metal ion binding"/>
    <property type="evidence" value="ECO:0007669"/>
    <property type="project" value="UniProtKB-KW"/>
</dbReference>
<dbReference type="OrthoDB" id="5892at2"/>
<dbReference type="SUPFAM" id="SSF55031">
    <property type="entry name" value="Bacterial exopeptidase dimerisation domain"/>
    <property type="match status" value="1"/>
</dbReference>
<dbReference type="Pfam" id="PF07687">
    <property type="entry name" value="M20_dimer"/>
    <property type="match status" value="1"/>
</dbReference>
<evidence type="ECO:0000259" key="3">
    <source>
        <dbReference type="Pfam" id="PF07687"/>
    </source>
</evidence>
<dbReference type="Proteomes" id="UP000002366">
    <property type="component" value="Chromosome"/>
</dbReference>
<dbReference type="PANTHER" id="PTHR11014:SF63">
    <property type="entry name" value="METALLOPEPTIDASE, PUTATIVE (AFU_ORTHOLOGUE AFUA_6G09600)-RELATED"/>
    <property type="match status" value="1"/>
</dbReference>
<sequence>MEIMKKQALALQEQIVTWRRDLHQIPETEMDTVQTEAYICARLDEMGIPYRKGVAGHGVVAVLEGSKPGKVFAIRADCDGLPIKEEADLPFASTNGCMHACGHDVHTAMALGAAKILADNKDKLEGRVKFIFQPGEEGCKEGYGGAKRMIDDGALEDPRPDVLIGLHTGAIWKENFKPGDIGYHYSGIMACMDRFEILVKGKGSHGAYPHGSIDPISIACQIISELQTIVSREMNPVEPAVISIGEIHAGTAFNIIPGECRISGTVRALSTETRKFMASRIEEIARTVARGMRGDIELRYGWEGPSPVMNNAEVTEELRKVAVEILGEEHVKEIKNASMGGEDIAYFLEEIPGTFFFHPSCNEEKGQIYPHHNSRFAIDEDVLWIGPAVMSTMAIEWLKKHK</sequence>
<accession>D5EHE0</accession>
<feature type="binding site" evidence="2">
    <location>
        <position position="167"/>
    </location>
    <ligand>
        <name>Mn(2+)</name>
        <dbReference type="ChEBI" id="CHEBI:29035"/>
        <label>2</label>
    </ligand>
</feature>
<dbReference type="RefSeq" id="WP_013049234.1">
    <property type="nucleotide sequence ID" value="NC_014011.1"/>
</dbReference>
<dbReference type="InterPro" id="IPR017439">
    <property type="entry name" value="Amidohydrolase"/>
</dbReference>
<dbReference type="Gene3D" id="3.40.630.10">
    <property type="entry name" value="Zn peptidases"/>
    <property type="match status" value="1"/>
</dbReference>
<dbReference type="GO" id="GO:0004046">
    <property type="term" value="F:aminoacylase activity"/>
    <property type="evidence" value="ECO:0007669"/>
    <property type="project" value="UniProtKB-EC"/>
</dbReference>
<dbReference type="STRING" id="572547.Amico_1859"/>
<keyword evidence="2" id="KW-0464">Manganese</keyword>
<dbReference type="KEGG" id="aco:Amico_1859"/>
<dbReference type="AlphaFoldDB" id="D5EHE0"/>
<dbReference type="Pfam" id="PF01546">
    <property type="entry name" value="Peptidase_M20"/>
    <property type="match status" value="1"/>
</dbReference>
<dbReference type="eggNOG" id="COG1473">
    <property type="taxonomic scope" value="Bacteria"/>
</dbReference>
<dbReference type="FunFam" id="3.30.70.360:FF:000001">
    <property type="entry name" value="N-acetyldiaminopimelate deacetylase"/>
    <property type="match status" value="1"/>
</dbReference>
<dbReference type="PANTHER" id="PTHR11014">
    <property type="entry name" value="PEPTIDASE M20 FAMILY MEMBER"/>
    <property type="match status" value="1"/>
</dbReference>
<dbReference type="GO" id="GO:0019877">
    <property type="term" value="P:diaminopimelate biosynthetic process"/>
    <property type="evidence" value="ECO:0007669"/>
    <property type="project" value="UniProtKB-ARBA"/>
</dbReference>
<name>D5EHE0_AMICL</name>
<feature type="binding site" evidence="2">
    <location>
        <position position="372"/>
    </location>
    <ligand>
        <name>Mn(2+)</name>
        <dbReference type="ChEBI" id="CHEBI:29035"/>
        <label>2</label>
    </ligand>
</feature>
<evidence type="ECO:0000256" key="1">
    <source>
        <dbReference type="ARBA" id="ARBA00022801"/>
    </source>
</evidence>
<feature type="binding site" evidence="2">
    <location>
        <position position="103"/>
    </location>
    <ligand>
        <name>Mn(2+)</name>
        <dbReference type="ChEBI" id="CHEBI:29035"/>
        <label>2</label>
    </ligand>
</feature>
<dbReference type="EMBL" id="CP001997">
    <property type="protein sequence ID" value="ADE57972.1"/>
    <property type="molecule type" value="Genomic_DNA"/>
</dbReference>
<dbReference type="CDD" id="cd03886">
    <property type="entry name" value="M20_Acy1"/>
    <property type="match status" value="1"/>
</dbReference>